<gene>
    <name evidence="3" type="ORF">J2776_002779</name>
</gene>
<evidence type="ECO:0000313" key="4">
    <source>
        <dbReference type="Proteomes" id="UP001185254"/>
    </source>
</evidence>
<dbReference type="Proteomes" id="UP001185254">
    <property type="component" value="Unassembled WGS sequence"/>
</dbReference>
<dbReference type="InterPro" id="IPR052344">
    <property type="entry name" value="Transposase-related"/>
</dbReference>
<dbReference type="PANTHER" id="PTHR33678">
    <property type="entry name" value="BLL1576 PROTEIN"/>
    <property type="match status" value="1"/>
</dbReference>
<comment type="caution">
    <text evidence="3">The sequence shown here is derived from an EMBL/GenBank/DDBJ whole genome shotgun (WGS) entry which is preliminary data.</text>
</comment>
<keyword evidence="4" id="KW-1185">Reference proteome</keyword>
<dbReference type="InterPro" id="IPR039552">
    <property type="entry name" value="IS66_C"/>
</dbReference>
<dbReference type="InterPro" id="IPR004291">
    <property type="entry name" value="Transposase_IS66_central"/>
</dbReference>
<sequence length="99" mass="10727">MAALTLYIDDGAVEIDNNAAERALRAVALGRKNFLHFGSDSGGERGAAIYTLVGTARLNGLDPEAYLRHVIARIAEHPVNRVDELLPWVVADQLHHDAA</sequence>
<proteinExistence type="predicted"/>
<protein>
    <recommendedName>
        <fullName evidence="5">Transposase</fullName>
    </recommendedName>
</protein>
<dbReference type="PANTHER" id="PTHR33678:SF1">
    <property type="entry name" value="BLL1576 PROTEIN"/>
    <property type="match status" value="1"/>
</dbReference>
<dbReference type="Pfam" id="PF03050">
    <property type="entry name" value="DDE_Tnp_IS66"/>
    <property type="match status" value="1"/>
</dbReference>
<dbReference type="EMBL" id="JAVDQN010000002">
    <property type="protein sequence ID" value="MDR6376079.1"/>
    <property type="molecule type" value="Genomic_DNA"/>
</dbReference>
<evidence type="ECO:0000259" key="1">
    <source>
        <dbReference type="Pfam" id="PF03050"/>
    </source>
</evidence>
<dbReference type="Pfam" id="PF13817">
    <property type="entry name" value="DDE_Tnp_IS66_C"/>
    <property type="match status" value="1"/>
</dbReference>
<evidence type="ECO:0000313" key="3">
    <source>
        <dbReference type="EMBL" id="MDR6376079.1"/>
    </source>
</evidence>
<name>A0ABU1KYN0_9BURK</name>
<feature type="domain" description="Transposase IS66 C-terminal" evidence="2">
    <location>
        <begin position="51"/>
        <end position="88"/>
    </location>
</feature>
<feature type="domain" description="Transposase IS66 central" evidence="1">
    <location>
        <begin position="3"/>
        <end position="44"/>
    </location>
</feature>
<evidence type="ECO:0008006" key="5">
    <source>
        <dbReference type="Google" id="ProtNLM"/>
    </source>
</evidence>
<accession>A0ABU1KYN0</accession>
<reference evidence="3 4" key="1">
    <citation type="submission" date="2023-07" db="EMBL/GenBank/DDBJ databases">
        <title>Sorghum-associated microbial communities from plants grown in Nebraska, USA.</title>
        <authorList>
            <person name="Schachtman D."/>
        </authorList>
    </citation>
    <scope>NUCLEOTIDE SEQUENCE [LARGE SCALE GENOMIC DNA]</scope>
    <source>
        <strain evidence="3 4">DS1039</strain>
    </source>
</reference>
<evidence type="ECO:0000259" key="2">
    <source>
        <dbReference type="Pfam" id="PF13817"/>
    </source>
</evidence>
<organism evidence="3 4">
    <name type="scientific">Paraburkholderia caledonica</name>
    <dbReference type="NCBI Taxonomy" id="134536"/>
    <lineage>
        <taxon>Bacteria</taxon>
        <taxon>Pseudomonadati</taxon>
        <taxon>Pseudomonadota</taxon>
        <taxon>Betaproteobacteria</taxon>
        <taxon>Burkholderiales</taxon>
        <taxon>Burkholderiaceae</taxon>
        <taxon>Paraburkholderia</taxon>
    </lineage>
</organism>